<dbReference type="PANTHER" id="PTHR23278">
    <property type="entry name" value="SIDESTEP PROTEIN"/>
    <property type="match status" value="1"/>
</dbReference>
<evidence type="ECO:0000259" key="1">
    <source>
        <dbReference type="PROSITE" id="PS50835"/>
    </source>
</evidence>
<dbReference type="PANTHER" id="PTHR23278:SF32">
    <property type="entry name" value="NEUROMUSCULIN, ISOFORM E"/>
    <property type="match status" value="1"/>
</dbReference>
<accession>A0A2W1BRN6</accession>
<dbReference type="SUPFAM" id="SSF48726">
    <property type="entry name" value="Immunoglobulin"/>
    <property type="match status" value="1"/>
</dbReference>
<dbReference type="InterPro" id="IPR013783">
    <property type="entry name" value="Ig-like_fold"/>
</dbReference>
<reference evidence="2 3" key="1">
    <citation type="journal article" date="2017" name="BMC Biol.">
        <title>Genomic innovations, transcriptional plasticity and gene loss underlying the evolution and divergence of two highly polyphagous and invasive Helicoverpa pest species.</title>
        <authorList>
            <person name="Pearce S.L."/>
            <person name="Clarke D.F."/>
            <person name="East P.D."/>
            <person name="Elfekih S."/>
            <person name="Gordon K.H."/>
            <person name="Jermiin L.S."/>
            <person name="McGaughran A."/>
            <person name="Oakeshott J.G."/>
            <person name="Papanikolaou A."/>
            <person name="Perera O.P."/>
            <person name="Rane R.V."/>
            <person name="Richards S."/>
            <person name="Tay W.T."/>
            <person name="Walsh T.K."/>
            <person name="Anderson A."/>
            <person name="Anderson C.J."/>
            <person name="Asgari S."/>
            <person name="Board P.G."/>
            <person name="Bretschneider A."/>
            <person name="Campbell P.M."/>
            <person name="Chertemps T."/>
            <person name="Christeller J.T."/>
            <person name="Coppin C.W."/>
            <person name="Downes S.J."/>
            <person name="Duan G."/>
            <person name="Farnsworth C.A."/>
            <person name="Good R.T."/>
            <person name="Han L.B."/>
            <person name="Han Y.C."/>
            <person name="Hatje K."/>
            <person name="Horne I."/>
            <person name="Huang Y.P."/>
            <person name="Hughes D.S."/>
            <person name="Jacquin-Joly E."/>
            <person name="James W."/>
            <person name="Jhangiani S."/>
            <person name="Kollmar M."/>
            <person name="Kuwar S.S."/>
            <person name="Li S."/>
            <person name="Liu N.Y."/>
            <person name="Maibeche M.T."/>
            <person name="Miller J.R."/>
            <person name="Montagne N."/>
            <person name="Perry T."/>
            <person name="Qu J."/>
            <person name="Song S.V."/>
            <person name="Sutton G.G."/>
            <person name="Vogel H."/>
            <person name="Walenz B.P."/>
            <person name="Xu W."/>
            <person name="Zhang H.J."/>
            <person name="Zou Z."/>
            <person name="Batterham P."/>
            <person name="Edwards O.R."/>
            <person name="Feyereisen R."/>
            <person name="Gibbs R.A."/>
            <person name="Heckel D.G."/>
            <person name="McGrath A."/>
            <person name="Robin C."/>
            <person name="Scherer S.E."/>
            <person name="Worley K.C."/>
            <person name="Wu Y.D."/>
        </authorList>
    </citation>
    <scope>NUCLEOTIDE SEQUENCE [LARGE SCALE GENOMIC DNA]</scope>
    <source>
        <strain evidence="2">Harm_GR_Male_#8</strain>
        <tissue evidence="2">Whole organism</tissue>
    </source>
</reference>
<dbReference type="InterPro" id="IPR036179">
    <property type="entry name" value="Ig-like_dom_sf"/>
</dbReference>
<evidence type="ECO:0000313" key="2">
    <source>
        <dbReference type="EMBL" id="PZC76275.1"/>
    </source>
</evidence>
<dbReference type="OrthoDB" id="6106100at2759"/>
<evidence type="ECO:0000313" key="3">
    <source>
        <dbReference type="Proteomes" id="UP000249218"/>
    </source>
</evidence>
<dbReference type="PROSITE" id="PS50835">
    <property type="entry name" value="IG_LIKE"/>
    <property type="match status" value="1"/>
</dbReference>
<dbReference type="Gene3D" id="2.60.40.10">
    <property type="entry name" value="Immunoglobulins"/>
    <property type="match status" value="2"/>
</dbReference>
<protein>
    <recommendedName>
        <fullName evidence="1">Ig-like domain-containing protein</fullName>
    </recommendedName>
</protein>
<dbReference type="Proteomes" id="UP000249218">
    <property type="component" value="Unassembled WGS sequence"/>
</dbReference>
<dbReference type="EMBL" id="KZ149963">
    <property type="protein sequence ID" value="PZC76275.1"/>
    <property type="molecule type" value="Genomic_DNA"/>
</dbReference>
<proteinExistence type="predicted"/>
<organism evidence="2 3">
    <name type="scientific">Helicoverpa armigera</name>
    <name type="common">Cotton bollworm</name>
    <name type="synonym">Heliothis armigera</name>
    <dbReference type="NCBI Taxonomy" id="29058"/>
    <lineage>
        <taxon>Eukaryota</taxon>
        <taxon>Metazoa</taxon>
        <taxon>Ecdysozoa</taxon>
        <taxon>Arthropoda</taxon>
        <taxon>Hexapoda</taxon>
        <taxon>Insecta</taxon>
        <taxon>Pterygota</taxon>
        <taxon>Neoptera</taxon>
        <taxon>Endopterygota</taxon>
        <taxon>Lepidoptera</taxon>
        <taxon>Glossata</taxon>
        <taxon>Ditrysia</taxon>
        <taxon>Noctuoidea</taxon>
        <taxon>Noctuidae</taxon>
        <taxon>Heliothinae</taxon>
        <taxon>Helicoverpa</taxon>
    </lineage>
</organism>
<gene>
    <name evidence="2" type="primary">HaOG204830</name>
    <name evidence="2" type="ORF">B5X24_HaOG204830</name>
</gene>
<keyword evidence="3" id="KW-1185">Reference proteome</keyword>
<sequence>MLLLTVTREELGGELTCVVSSAALDADIVKKIKLDVRVPPNKTVITGVKDHATQGTILTLTCTASGARPAAKIDWFNGTQKLDLQERNIYENVFDTDKLEDQETLGMTKFR</sequence>
<name>A0A2W1BRN6_HELAM</name>
<feature type="domain" description="Ig-like" evidence="1">
    <location>
        <begin position="40"/>
        <end position="111"/>
    </location>
</feature>
<dbReference type="InterPro" id="IPR007110">
    <property type="entry name" value="Ig-like_dom"/>
</dbReference>
<dbReference type="AlphaFoldDB" id="A0A2W1BRN6"/>